<dbReference type="InterPro" id="IPR020806">
    <property type="entry name" value="PKS_PP-bd"/>
</dbReference>
<dbReference type="InterPro" id="IPR042099">
    <property type="entry name" value="ANL_N_sf"/>
</dbReference>
<keyword evidence="3" id="KW-0597">Phosphoprotein</keyword>
<dbReference type="InterPro" id="IPR010912">
    <property type="entry name" value="SPOC_met"/>
</dbReference>
<proteinExistence type="predicted"/>
<evidence type="ECO:0000259" key="4">
    <source>
        <dbReference type="PROSITE" id="PS50075"/>
    </source>
</evidence>
<evidence type="ECO:0000256" key="1">
    <source>
        <dbReference type="ARBA" id="ARBA00001957"/>
    </source>
</evidence>
<gene>
    <name evidence="6" type="ORF">BS329_35300</name>
</gene>
<dbReference type="InterPro" id="IPR025110">
    <property type="entry name" value="AMP-bd_C"/>
</dbReference>
<dbReference type="PANTHER" id="PTHR45527:SF1">
    <property type="entry name" value="FATTY ACID SYNTHASE"/>
    <property type="match status" value="1"/>
</dbReference>
<comment type="caution">
    <text evidence="6">The sequence shown here is derived from an EMBL/GenBank/DDBJ whole genome shotgun (WGS) entry which is preliminary data.</text>
</comment>
<dbReference type="GO" id="GO:0005737">
    <property type="term" value="C:cytoplasm"/>
    <property type="evidence" value="ECO:0007669"/>
    <property type="project" value="TreeGrafter"/>
</dbReference>
<reference evidence="6 7" key="1">
    <citation type="submission" date="2016-01" db="EMBL/GenBank/DDBJ databases">
        <title>Amycolatopsis coloradensis genome sequencing and assembly.</title>
        <authorList>
            <person name="Mayilraj S."/>
        </authorList>
    </citation>
    <scope>NUCLEOTIDE SEQUENCE [LARGE SCALE GENOMIC DNA]</scope>
    <source>
        <strain evidence="6 7">DSM 44225</strain>
    </source>
</reference>
<dbReference type="SMART" id="SM00823">
    <property type="entry name" value="PKS_PP"/>
    <property type="match status" value="1"/>
</dbReference>
<dbReference type="Pfam" id="PF13193">
    <property type="entry name" value="AMP-binding_C"/>
    <property type="match status" value="1"/>
</dbReference>
<dbReference type="Gene3D" id="3.30.300.30">
    <property type="match status" value="1"/>
</dbReference>
<dbReference type="InterPro" id="IPR009081">
    <property type="entry name" value="PP-bd_ACP"/>
</dbReference>
<dbReference type="OrthoDB" id="3243414at2"/>
<dbReference type="InterPro" id="IPR000873">
    <property type="entry name" value="AMP-dep_synth/lig_dom"/>
</dbReference>
<name>A0A1R0KH77_9PSEU</name>
<dbReference type="GO" id="GO:0072330">
    <property type="term" value="P:monocarboxylic acid biosynthetic process"/>
    <property type="evidence" value="ECO:0007669"/>
    <property type="project" value="UniProtKB-ARBA"/>
</dbReference>
<dbReference type="FunFam" id="1.10.1200.10:FF:000016">
    <property type="entry name" value="Non-ribosomal peptide synthase"/>
    <property type="match status" value="1"/>
</dbReference>
<dbReference type="InterPro" id="IPR036736">
    <property type="entry name" value="ACP-like_sf"/>
</dbReference>
<dbReference type="GO" id="GO:0031177">
    <property type="term" value="F:phosphopantetheine binding"/>
    <property type="evidence" value="ECO:0007669"/>
    <property type="project" value="InterPro"/>
</dbReference>
<evidence type="ECO:0000256" key="2">
    <source>
        <dbReference type="ARBA" id="ARBA00022450"/>
    </source>
</evidence>
<dbReference type="Proteomes" id="UP000187486">
    <property type="component" value="Unassembled WGS sequence"/>
</dbReference>
<evidence type="ECO:0000259" key="5">
    <source>
        <dbReference type="PROSITE" id="PS50917"/>
    </source>
</evidence>
<evidence type="ECO:0000313" key="7">
    <source>
        <dbReference type="Proteomes" id="UP000187486"/>
    </source>
</evidence>
<keyword evidence="7" id="KW-1185">Reference proteome</keyword>
<dbReference type="PANTHER" id="PTHR45527">
    <property type="entry name" value="NONRIBOSOMAL PEPTIDE SYNTHETASE"/>
    <property type="match status" value="1"/>
</dbReference>
<organism evidence="6 7">
    <name type="scientific">Amycolatopsis coloradensis</name>
    <dbReference type="NCBI Taxonomy" id="76021"/>
    <lineage>
        <taxon>Bacteria</taxon>
        <taxon>Bacillati</taxon>
        <taxon>Actinomycetota</taxon>
        <taxon>Actinomycetes</taxon>
        <taxon>Pseudonocardiales</taxon>
        <taxon>Pseudonocardiaceae</taxon>
        <taxon>Amycolatopsis</taxon>
    </lineage>
</organism>
<evidence type="ECO:0008006" key="8">
    <source>
        <dbReference type="Google" id="ProtNLM"/>
    </source>
</evidence>
<evidence type="ECO:0000256" key="3">
    <source>
        <dbReference type="ARBA" id="ARBA00022553"/>
    </source>
</evidence>
<dbReference type="GO" id="GO:0044550">
    <property type="term" value="P:secondary metabolite biosynthetic process"/>
    <property type="evidence" value="ECO:0007669"/>
    <property type="project" value="TreeGrafter"/>
</dbReference>
<evidence type="ECO:0000313" key="6">
    <source>
        <dbReference type="EMBL" id="OLZ45019.1"/>
    </source>
</evidence>
<accession>A0A1R0KH77</accession>
<dbReference type="EMBL" id="MQUQ01000021">
    <property type="protein sequence ID" value="OLZ45019.1"/>
    <property type="molecule type" value="Genomic_DNA"/>
</dbReference>
<feature type="domain" description="Carrier" evidence="4">
    <location>
        <begin position="469"/>
        <end position="544"/>
    </location>
</feature>
<dbReference type="PROSITE" id="PS50075">
    <property type="entry name" value="CARRIER"/>
    <property type="match status" value="1"/>
</dbReference>
<dbReference type="GO" id="GO:0043041">
    <property type="term" value="P:amino acid activation for nonribosomal peptide biosynthetic process"/>
    <property type="evidence" value="ECO:0007669"/>
    <property type="project" value="TreeGrafter"/>
</dbReference>
<dbReference type="PROSITE" id="PS00012">
    <property type="entry name" value="PHOSPHOPANTETHEINE"/>
    <property type="match status" value="1"/>
</dbReference>
<dbReference type="Pfam" id="PF00550">
    <property type="entry name" value="PP-binding"/>
    <property type="match status" value="1"/>
</dbReference>
<dbReference type="STRING" id="76021.BS329_35300"/>
<keyword evidence="2" id="KW-0596">Phosphopantetheine</keyword>
<feature type="domain" description="SPOC" evidence="5">
    <location>
        <begin position="471"/>
        <end position="545"/>
    </location>
</feature>
<dbReference type="AlphaFoldDB" id="A0A1R0KH77"/>
<dbReference type="InterPro" id="IPR020845">
    <property type="entry name" value="AMP-binding_CS"/>
</dbReference>
<dbReference type="InterPro" id="IPR045851">
    <property type="entry name" value="AMP-bd_C_sf"/>
</dbReference>
<dbReference type="InterPro" id="IPR006162">
    <property type="entry name" value="Ppantetheine_attach_site"/>
</dbReference>
<dbReference type="PROSITE" id="PS00455">
    <property type="entry name" value="AMP_BINDING"/>
    <property type="match status" value="1"/>
</dbReference>
<dbReference type="PROSITE" id="PS50917">
    <property type="entry name" value="SPOC"/>
    <property type="match status" value="1"/>
</dbReference>
<dbReference type="SUPFAM" id="SSF56801">
    <property type="entry name" value="Acetyl-CoA synthetase-like"/>
    <property type="match status" value="1"/>
</dbReference>
<protein>
    <recommendedName>
        <fullName evidence="8">Carrier domain-containing protein</fullName>
    </recommendedName>
</protein>
<sequence>MSTVLRRWADQALANPSGAAVRAAGEVLSHHALAALAAGRLAGLTGSGPVVIRCADPVDVVAALLACQAAGRTFVPLDARLPEPRVREVLTELGTATVVTGRAEPGDGDAFLALAAAESPADNGYVYFTSGSTGRAKGIRGSLRAVAHFVGWEITEFGIGAGTAVSQLTSPGFDAFLRDVFVPLCAGGVLCVPPPGEVLAGARLADWLEEAGVEVVHCVPTVFRTLRTDLSVGRLPALRVVLLAGEPLRAADVAWWRSLFGDGKSLVNLYGPSETTMTKLFHRTGAADTATVPVGLPMPGVTARVLDPLGREVPAGSLGEVELGVPFPLLGYLGGDKGGFDAADPHRYRTGDVGRIRPDGALELLGRRDHQVKINGVRVELGAVEAVLRRHSGVRDVCAVEADGLLCAYVVGEAADRDLAAHVAAELPAAMVPGVFVRLAELPRTLSGKVDRRRLPAHTVVLVAGAGEPPRDELENAIAAVWAGLLGLPAVGRTDEFALLGGDSLAAARLLDRLRLDHRVDVSLRDFLAAPTVAALADRIRAAAS</sequence>
<dbReference type="SUPFAM" id="SSF47336">
    <property type="entry name" value="ACP-like"/>
    <property type="match status" value="1"/>
</dbReference>
<dbReference type="Pfam" id="PF00501">
    <property type="entry name" value="AMP-binding"/>
    <property type="match status" value="1"/>
</dbReference>
<dbReference type="Gene3D" id="1.10.1200.10">
    <property type="entry name" value="ACP-like"/>
    <property type="match status" value="1"/>
</dbReference>
<dbReference type="Gene3D" id="3.40.50.12780">
    <property type="entry name" value="N-terminal domain of ligase-like"/>
    <property type="match status" value="1"/>
</dbReference>
<comment type="cofactor">
    <cofactor evidence="1">
        <name>pantetheine 4'-phosphate</name>
        <dbReference type="ChEBI" id="CHEBI:47942"/>
    </cofactor>
</comment>
<dbReference type="RefSeq" id="WP_076167100.1">
    <property type="nucleotide sequence ID" value="NZ_JBEZVB010000027.1"/>
</dbReference>